<reference evidence="2" key="1">
    <citation type="submission" date="2014-09" db="EMBL/GenBank/DDBJ databases">
        <authorList>
            <person name="Sharma Rahul"/>
            <person name="Thines Marco"/>
        </authorList>
    </citation>
    <scope>NUCLEOTIDE SEQUENCE [LARGE SCALE GENOMIC DNA]</scope>
</reference>
<protein>
    <submittedName>
        <fullName evidence="1">Uncharacterized protein</fullName>
    </submittedName>
</protein>
<name>A0A0P1AW02_PLAHL</name>
<dbReference type="EMBL" id="CCYD01001572">
    <property type="protein sequence ID" value="CEG45334.1"/>
    <property type="molecule type" value="Genomic_DNA"/>
</dbReference>
<dbReference type="RefSeq" id="XP_024581703.1">
    <property type="nucleotide sequence ID" value="XM_024716067.1"/>
</dbReference>
<dbReference type="GeneID" id="36396693"/>
<organism evidence="1 2">
    <name type="scientific">Plasmopara halstedii</name>
    <name type="common">Downy mildew of sunflower</name>
    <dbReference type="NCBI Taxonomy" id="4781"/>
    <lineage>
        <taxon>Eukaryota</taxon>
        <taxon>Sar</taxon>
        <taxon>Stramenopiles</taxon>
        <taxon>Oomycota</taxon>
        <taxon>Peronosporomycetes</taxon>
        <taxon>Peronosporales</taxon>
        <taxon>Peronosporaceae</taxon>
        <taxon>Plasmopara</taxon>
    </lineage>
</organism>
<evidence type="ECO:0000313" key="1">
    <source>
        <dbReference type="EMBL" id="CEG45334.1"/>
    </source>
</evidence>
<sequence length="117" mass="13518">MLKILFETRSTLRARVRTLFSVRVSSSYGKRLDETIKPDTGSQFYLHPGLRTRFQINIRWEGRIKFVIRKMSEQFGDSGNSTPANMSFNFTLQLSGNEAVDSMYLPPSRLIIPYCEC</sequence>
<keyword evidence="2" id="KW-1185">Reference proteome</keyword>
<dbReference type="Proteomes" id="UP000054928">
    <property type="component" value="Unassembled WGS sequence"/>
</dbReference>
<dbReference type="AlphaFoldDB" id="A0A0P1AW02"/>
<proteinExistence type="predicted"/>
<evidence type="ECO:0000313" key="2">
    <source>
        <dbReference type="Proteomes" id="UP000054928"/>
    </source>
</evidence>
<accession>A0A0P1AW02</accession>